<feature type="signal peptide" evidence="5">
    <location>
        <begin position="1"/>
        <end position="30"/>
    </location>
</feature>
<feature type="domain" description="TonB C-terminal" evidence="6">
    <location>
        <begin position="50"/>
        <end position="146"/>
    </location>
</feature>
<dbReference type="NCBIfam" id="TIGR01352">
    <property type="entry name" value="tonB_Cterm"/>
    <property type="match status" value="1"/>
</dbReference>
<dbReference type="InterPro" id="IPR006260">
    <property type="entry name" value="TonB/TolA_C"/>
</dbReference>
<name>A0A2D2DPF8_9BURK</name>
<evidence type="ECO:0000256" key="3">
    <source>
        <dbReference type="ARBA" id="ARBA00022989"/>
    </source>
</evidence>
<evidence type="ECO:0000313" key="8">
    <source>
        <dbReference type="Proteomes" id="UP000229897"/>
    </source>
</evidence>
<dbReference type="Gene3D" id="1.25.40.10">
    <property type="entry name" value="Tetratricopeptide repeat domain"/>
    <property type="match status" value="2"/>
</dbReference>
<proteinExistence type="predicted"/>
<dbReference type="SUPFAM" id="SSF81901">
    <property type="entry name" value="HCP-like"/>
    <property type="match status" value="2"/>
</dbReference>
<dbReference type="OrthoDB" id="8769760at2"/>
<dbReference type="Pfam" id="PF03544">
    <property type="entry name" value="TonB_C"/>
    <property type="match status" value="1"/>
</dbReference>
<dbReference type="GO" id="GO:0055085">
    <property type="term" value="P:transmembrane transport"/>
    <property type="evidence" value="ECO:0007669"/>
    <property type="project" value="InterPro"/>
</dbReference>
<evidence type="ECO:0000256" key="4">
    <source>
        <dbReference type="ARBA" id="ARBA00023136"/>
    </source>
</evidence>
<evidence type="ECO:0000256" key="2">
    <source>
        <dbReference type="ARBA" id="ARBA00022692"/>
    </source>
</evidence>
<keyword evidence="3" id="KW-1133">Transmembrane helix</keyword>
<dbReference type="SMART" id="SM00671">
    <property type="entry name" value="SEL1"/>
    <property type="match status" value="6"/>
</dbReference>
<organism evidence="7 8">
    <name type="scientific">Massilia violaceinigra</name>
    <dbReference type="NCBI Taxonomy" id="2045208"/>
    <lineage>
        <taxon>Bacteria</taxon>
        <taxon>Pseudomonadati</taxon>
        <taxon>Pseudomonadota</taxon>
        <taxon>Betaproteobacteria</taxon>
        <taxon>Burkholderiales</taxon>
        <taxon>Oxalobacteraceae</taxon>
        <taxon>Telluria group</taxon>
        <taxon>Massilia</taxon>
    </lineage>
</organism>
<dbReference type="PANTHER" id="PTHR11102:SF160">
    <property type="entry name" value="ERAD-ASSOCIATED E3 UBIQUITIN-PROTEIN LIGASE COMPONENT HRD3"/>
    <property type="match status" value="1"/>
</dbReference>
<keyword evidence="4" id="KW-0472">Membrane</keyword>
<sequence>MIFPLPLSRLPRRLALMVAVLASVCTNALAQQDAGELVRVQVPPPLNATPIKPGPKPGSCAKPVFPEASLRSRQEGTVTLSFLIGTDGAVKGAKIVKSSGFHLLDMAAHDGIRRCVFSPSIVDGKAVDAWMQMQYVWTLDASAQEQAAALSAARAGAERGEPASQHRLGSIYMNGEGVARDPAKALAWWRKAAEQGYVQAYYSMAMTLQLGDSGEPDLAQAMIWYRKAADLGMPAAQNMLGILLLDGARAPSDKVAAREWFRKAAAQGWARSQAYYGALLLHDNTSEGMEHGIALLSKAAAQDDVVGQLLLGQCYDAGRGVPQDKAMAATLFEKAALGGSKWAQRRMATMYERGDGVTADPVKADQWRQAATIPEPRPR</sequence>
<dbReference type="Pfam" id="PF08238">
    <property type="entry name" value="Sel1"/>
    <property type="match status" value="6"/>
</dbReference>
<accession>A0A2D2DPF8</accession>
<dbReference type="PANTHER" id="PTHR11102">
    <property type="entry name" value="SEL-1-LIKE PROTEIN"/>
    <property type="match status" value="1"/>
</dbReference>
<feature type="chain" id="PRO_5013716266" description="TonB C-terminal domain-containing protein" evidence="5">
    <location>
        <begin position="31"/>
        <end position="379"/>
    </location>
</feature>
<keyword evidence="2" id="KW-0812">Transmembrane</keyword>
<dbReference type="KEGG" id="mass:CR152_21785"/>
<dbReference type="PROSITE" id="PS52015">
    <property type="entry name" value="TONB_CTD"/>
    <property type="match status" value="1"/>
</dbReference>
<protein>
    <recommendedName>
        <fullName evidence="6">TonB C-terminal domain-containing protein</fullName>
    </recommendedName>
</protein>
<dbReference type="AlphaFoldDB" id="A0A2D2DPF8"/>
<evidence type="ECO:0000259" key="6">
    <source>
        <dbReference type="PROSITE" id="PS52015"/>
    </source>
</evidence>
<dbReference type="EMBL" id="CP024608">
    <property type="protein sequence ID" value="ATQ76859.1"/>
    <property type="molecule type" value="Genomic_DNA"/>
</dbReference>
<dbReference type="RefSeq" id="WP_099878479.1">
    <property type="nucleotide sequence ID" value="NZ_CP024608.1"/>
</dbReference>
<evidence type="ECO:0000313" key="7">
    <source>
        <dbReference type="EMBL" id="ATQ76859.1"/>
    </source>
</evidence>
<dbReference type="Proteomes" id="UP000229897">
    <property type="component" value="Chromosome"/>
</dbReference>
<dbReference type="InterPro" id="IPR011990">
    <property type="entry name" value="TPR-like_helical_dom_sf"/>
</dbReference>
<keyword evidence="8" id="KW-1185">Reference proteome</keyword>
<evidence type="ECO:0000256" key="5">
    <source>
        <dbReference type="SAM" id="SignalP"/>
    </source>
</evidence>
<dbReference type="InterPro" id="IPR037682">
    <property type="entry name" value="TonB_C"/>
</dbReference>
<keyword evidence="5" id="KW-0732">Signal</keyword>
<dbReference type="SUPFAM" id="SSF74653">
    <property type="entry name" value="TolA/TonB C-terminal domain"/>
    <property type="match status" value="1"/>
</dbReference>
<dbReference type="Gene3D" id="3.30.1150.10">
    <property type="match status" value="1"/>
</dbReference>
<dbReference type="InterPro" id="IPR006597">
    <property type="entry name" value="Sel1-like"/>
</dbReference>
<dbReference type="InterPro" id="IPR050767">
    <property type="entry name" value="Sel1_AlgK"/>
</dbReference>
<dbReference type="GO" id="GO:0016020">
    <property type="term" value="C:membrane"/>
    <property type="evidence" value="ECO:0007669"/>
    <property type="project" value="UniProtKB-SubCell"/>
</dbReference>
<comment type="subcellular location">
    <subcellularLocation>
        <location evidence="1">Membrane</location>
        <topology evidence="1">Single-pass membrane protein</topology>
    </subcellularLocation>
</comment>
<evidence type="ECO:0000256" key="1">
    <source>
        <dbReference type="ARBA" id="ARBA00004167"/>
    </source>
</evidence>
<reference evidence="7" key="1">
    <citation type="submission" date="2017-10" db="EMBL/GenBank/DDBJ databases">
        <title>Massilia psychrophilum sp. nov., a novel purple-pigmented bacterium isolated from Tianshan glacier, Xinjiang Municipality, China.</title>
        <authorList>
            <person name="Wang H."/>
        </authorList>
    </citation>
    <scope>NUCLEOTIDE SEQUENCE [LARGE SCALE GENOMIC DNA]</scope>
    <source>
        <strain evidence="7">B2</strain>
    </source>
</reference>
<gene>
    <name evidence="7" type="ORF">CR152_21785</name>
</gene>